<protein>
    <recommendedName>
        <fullName evidence="6">Lipoprotein</fullName>
    </recommendedName>
</protein>
<sequence length="202" mass="21197">MKTLRSALLCLVTLSTFAACGVDSIDQASPETLESLGSVSQQAVLPPPPIPNYCPGTTIPGTPWGIPTAPTALSSIPNGTPMYPNSASLLSAYTVIVTDPNDANSFYAFGFDVRAQRLIFWVSGAKTELRRLNSQLATDITVLETSSGIDMGFSWGSSGQVGGPLIPRPGVAEGAWKVAFNNWAQLDNYLISPPAPGTAPVQ</sequence>
<reference evidence="3 4" key="1">
    <citation type="submission" date="2016-10" db="EMBL/GenBank/DDBJ databases">
        <authorList>
            <person name="Varghese N."/>
            <person name="Submissions S."/>
        </authorList>
    </citation>
    <scope>NUCLEOTIDE SEQUENCE [LARGE SCALE GENOMIC DNA]</scope>
    <source>
        <strain evidence="3 4">DSM 16525</strain>
    </source>
</reference>
<keyword evidence="4" id="KW-1185">Reference proteome</keyword>
<reference evidence="2 5" key="2">
    <citation type="submission" date="2019-07" db="EMBL/GenBank/DDBJ databases">
        <title>Whole genome shotgun sequence of Myxococcus fulvus NBRC 100333.</title>
        <authorList>
            <person name="Hosoyama A."/>
            <person name="Uohara A."/>
            <person name="Ohji S."/>
            <person name="Ichikawa N."/>
        </authorList>
    </citation>
    <scope>NUCLEOTIDE SEQUENCE [LARGE SCALE GENOMIC DNA]</scope>
    <source>
        <strain evidence="2 5">NBRC 100333</strain>
    </source>
</reference>
<feature type="chain" id="PRO_5022878718" description="Lipoprotein" evidence="1">
    <location>
        <begin position="19"/>
        <end position="202"/>
    </location>
</feature>
<organism evidence="2 5">
    <name type="scientific">Myxococcus fulvus</name>
    <dbReference type="NCBI Taxonomy" id="33"/>
    <lineage>
        <taxon>Bacteria</taxon>
        <taxon>Pseudomonadati</taxon>
        <taxon>Myxococcota</taxon>
        <taxon>Myxococcia</taxon>
        <taxon>Myxococcales</taxon>
        <taxon>Cystobacterineae</taxon>
        <taxon>Myxococcaceae</taxon>
        <taxon>Myxococcus</taxon>
    </lineage>
</organism>
<evidence type="ECO:0000313" key="3">
    <source>
        <dbReference type="EMBL" id="SES91133.1"/>
    </source>
</evidence>
<name>A0A511T1A7_MYXFU</name>
<gene>
    <name evidence="2" type="ORF">MFU01_24690</name>
    <name evidence="3" type="ORF">SAMN05443572_101549</name>
</gene>
<comment type="caution">
    <text evidence="2">The sequence shown here is derived from an EMBL/GenBank/DDBJ whole genome shotgun (WGS) entry which is preliminary data.</text>
</comment>
<dbReference type="PROSITE" id="PS51257">
    <property type="entry name" value="PROKAR_LIPOPROTEIN"/>
    <property type="match status" value="1"/>
</dbReference>
<evidence type="ECO:0000313" key="4">
    <source>
        <dbReference type="Proteomes" id="UP000183760"/>
    </source>
</evidence>
<keyword evidence="1" id="KW-0732">Signal</keyword>
<dbReference type="Proteomes" id="UP000183760">
    <property type="component" value="Unassembled WGS sequence"/>
</dbReference>
<evidence type="ECO:0000313" key="2">
    <source>
        <dbReference type="EMBL" id="GEN07432.1"/>
    </source>
</evidence>
<dbReference type="Proteomes" id="UP000321514">
    <property type="component" value="Unassembled WGS sequence"/>
</dbReference>
<evidence type="ECO:0000313" key="5">
    <source>
        <dbReference type="Proteomes" id="UP000321514"/>
    </source>
</evidence>
<dbReference type="STRING" id="1334629.MFUL124B02_03675"/>
<evidence type="ECO:0000256" key="1">
    <source>
        <dbReference type="SAM" id="SignalP"/>
    </source>
</evidence>
<dbReference type="OrthoDB" id="9941964at2"/>
<dbReference type="EMBL" id="FOIB01000001">
    <property type="protein sequence ID" value="SES91133.1"/>
    <property type="molecule type" value="Genomic_DNA"/>
</dbReference>
<feature type="signal peptide" evidence="1">
    <location>
        <begin position="1"/>
        <end position="18"/>
    </location>
</feature>
<dbReference type="EMBL" id="BJXR01000025">
    <property type="protein sequence ID" value="GEN07432.1"/>
    <property type="molecule type" value="Genomic_DNA"/>
</dbReference>
<dbReference type="AlphaFoldDB" id="A0A511T1A7"/>
<proteinExistence type="predicted"/>
<evidence type="ECO:0008006" key="6">
    <source>
        <dbReference type="Google" id="ProtNLM"/>
    </source>
</evidence>
<accession>A0A511T1A7</accession>
<dbReference type="RefSeq" id="WP_074948803.1">
    <property type="nucleotide sequence ID" value="NZ_BJXR01000025.1"/>
</dbReference>